<evidence type="ECO:0000313" key="2">
    <source>
        <dbReference type="Proteomes" id="UP000615026"/>
    </source>
</evidence>
<dbReference type="RefSeq" id="WP_193994787.1">
    <property type="nucleotide sequence ID" value="NZ_JADEXP010000208.1"/>
</dbReference>
<proteinExistence type="predicted"/>
<accession>A0A928ZWR9</accession>
<evidence type="ECO:0000313" key="1">
    <source>
        <dbReference type="EMBL" id="MBE9068860.1"/>
    </source>
</evidence>
<organism evidence="1 2">
    <name type="scientific">Leptolyngbya cf. ectocarpi LEGE 11479</name>
    <dbReference type="NCBI Taxonomy" id="1828722"/>
    <lineage>
        <taxon>Bacteria</taxon>
        <taxon>Bacillati</taxon>
        <taxon>Cyanobacteriota</taxon>
        <taxon>Cyanophyceae</taxon>
        <taxon>Leptolyngbyales</taxon>
        <taxon>Leptolyngbyaceae</taxon>
        <taxon>Leptolyngbya group</taxon>
        <taxon>Leptolyngbya</taxon>
    </lineage>
</organism>
<protein>
    <submittedName>
        <fullName evidence="1">Uncharacterized protein</fullName>
    </submittedName>
</protein>
<dbReference type="EMBL" id="JADEXP010000208">
    <property type="protein sequence ID" value="MBE9068860.1"/>
    <property type="molecule type" value="Genomic_DNA"/>
</dbReference>
<sequence>MVEFNQLSSLEPNGSDETLLVRDGQPFRSTLTAVLDTRFAVANGLQCAVFEERRNSGDNGGLLQPNQWGKRNLNHKQGTLGTLLNGVISLPPGNYLFSGYSSTLETSSSRCRLVSTDLTYNIPGLSCWANHYTNLSFVQGVINLESPKDFQLQHRWHPDTLSDGTTRPSKSWNLGYRTGFDGPEVYASLLFIQF</sequence>
<name>A0A928ZWR9_LEPEC</name>
<comment type="caution">
    <text evidence="1">The sequence shown here is derived from an EMBL/GenBank/DDBJ whole genome shotgun (WGS) entry which is preliminary data.</text>
</comment>
<dbReference type="Proteomes" id="UP000615026">
    <property type="component" value="Unassembled WGS sequence"/>
</dbReference>
<gene>
    <name evidence="1" type="ORF">IQ260_19635</name>
</gene>
<reference evidence="1" key="1">
    <citation type="submission" date="2020-10" db="EMBL/GenBank/DDBJ databases">
        <authorList>
            <person name="Castelo-Branco R."/>
            <person name="Eusebio N."/>
            <person name="Adriana R."/>
            <person name="Vieira A."/>
            <person name="Brugerolle De Fraissinette N."/>
            <person name="Rezende De Castro R."/>
            <person name="Schneider M.P."/>
            <person name="Vasconcelos V."/>
            <person name="Leao P.N."/>
        </authorList>
    </citation>
    <scope>NUCLEOTIDE SEQUENCE</scope>
    <source>
        <strain evidence="1">LEGE 11479</strain>
    </source>
</reference>
<keyword evidence="2" id="KW-1185">Reference proteome</keyword>
<dbReference type="AlphaFoldDB" id="A0A928ZWR9"/>